<feature type="compositionally biased region" description="Polar residues" evidence="1">
    <location>
        <begin position="96"/>
        <end position="109"/>
    </location>
</feature>
<evidence type="ECO:0000313" key="2">
    <source>
        <dbReference type="EMBL" id="MXU93281.1"/>
    </source>
</evidence>
<dbReference type="AlphaFoldDB" id="A0A6B0UUQ5"/>
<evidence type="ECO:0000256" key="1">
    <source>
        <dbReference type="SAM" id="MobiDB-lite"/>
    </source>
</evidence>
<proteinExistence type="predicted"/>
<reference evidence="2" key="1">
    <citation type="submission" date="2019-12" db="EMBL/GenBank/DDBJ databases">
        <title>An insight into the sialome of adult female Ixodes ricinus ticks feeding for 6 days.</title>
        <authorList>
            <person name="Perner J."/>
            <person name="Ribeiro J.M.C."/>
        </authorList>
    </citation>
    <scope>NUCLEOTIDE SEQUENCE</scope>
    <source>
        <strain evidence="2">Semi-engorged</strain>
        <tissue evidence="2">Salivary glands</tissue>
    </source>
</reference>
<sequence length="143" mass="16188">MVRPNRWFLAPTLLTKSSQARWVFQHQMSQYKFTMTKGESLALAKSVTWLWLRLQESLLACSPASRTNRAKPRRHFGMASTTRATRATRTMMATSGSLLEQTTSSSPQGIGSDRSKWKASWLSTQPLQSVPSLAVRIQTGERW</sequence>
<dbReference type="EMBL" id="GIFC01011198">
    <property type="protein sequence ID" value="MXU93281.1"/>
    <property type="molecule type" value="Transcribed_RNA"/>
</dbReference>
<organism evidence="2">
    <name type="scientific">Ixodes ricinus</name>
    <name type="common">Common tick</name>
    <name type="synonym">Acarus ricinus</name>
    <dbReference type="NCBI Taxonomy" id="34613"/>
    <lineage>
        <taxon>Eukaryota</taxon>
        <taxon>Metazoa</taxon>
        <taxon>Ecdysozoa</taxon>
        <taxon>Arthropoda</taxon>
        <taxon>Chelicerata</taxon>
        <taxon>Arachnida</taxon>
        <taxon>Acari</taxon>
        <taxon>Parasitiformes</taxon>
        <taxon>Ixodida</taxon>
        <taxon>Ixodoidea</taxon>
        <taxon>Ixodidae</taxon>
        <taxon>Ixodinae</taxon>
        <taxon>Ixodes</taxon>
    </lineage>
</organism>
<name>A0A6B0UUQ5_IXORI</name>
<feature type="region of interest" description="Disordered" evidence="1">
    <location>
        <begin position="93"/>
        <end position="112"/>
    </location>
</feature>
<accession>A0A6B0UUQ5</accession>
<protein>
    <submittedName>
        <fullName evidence="2">Putative secreted protein</fullName>
    </submittedName>
</protein>